<keyword evidence="2" id="KW-1185">Reference proteome</keyword>
<evidence type="ECO:0000313" key="2">
    <source>
        <dbReference type="Proteomes" id="UP000266841"/>
    </source>
</evidence>
<accession>K0RLP5</accession>
<proteinExistence type="predicted"/>
<gene>
    <name evidence="1" type="ORF">THAOC_31241</name>
</gene>
<sequence length="200" mass="21470">TARELLNLALTCKSFGGIPSGSDLDWSLAEEVAREAVSSGRNDTEGVRTTLPRRVGGETTWLAVLHESENPLKFYTLWGPGNGGIEHLDGSKTSVVGMQSGVACTAIASNYVMSSGSHYAQFLFAGSHPSTIGVVRPLNLSLELGRLADDVGFNFFDSDLFGDFLAAQTDLLGDLWDSSNVHSCEYDFQEGPMGLISWTD</sequence>
<dbReference type="EMBL" id="AGNL01044395">
    <property type="protein sequence ID" value="EJK49841.1"/>
    <property type="molecule type" value="Genomic_DNA"/>
</dbReference>
<name>K0RLP5_THAOC</name>
<dbReference type="Proteomes" id="UP000266841">
    <property type="component" value="Unassembled WGS sequence"/>
</dbReference>
<reference evidence="1 2" key="1">
    <citation type="journal article" date="2012" name="Genome Biol.">
        <title>Genome and low-iron response of an oceanic diatom adapted to chronic iron limitation.</title>
        <authorList>
            <person name="Lommer M."/>
            <person name="Specht M."/>
            <person name="Roy A.S."/>
            <person name="Kraemer L."/>
            <person name="Andreson R."/>
            <person name="Gutowska M.A."/>
            <person name="Wolf J."/>
            <person name="Bergner S.V."/>
            <person name="Schilhabel M.B."/>
            <person name="Klostermeier U.C."/>
            <person name="Beiko R.G."/>
            <person name="Rosenstiel P."/>
            <person name="Hippler M."/>
            <person name="Laroche J."/>
        </authorList>
    </citation>
    <scope>NUCLEOTIDE SEQUENCE [LARGE SCALE GENOMIC DNA]</scope>
    <source>
        <strain evidence="1 2">CCMP1005</strain>
    </source>
</reference>
<evidence type="ECO:0000313" key="1">
    <source>
        <dbReference type="EMBL" id="EJK49841.1"/>
    </source>
</evidence>
<dbReference type="AlphaFoldDB" id="K0RLP5"/>
<organism evidence="1 2">
    <name type="scientific">Thalassiosira oceanica</name>
    <name type="common">Marine diatom</name>
    <dbReference type="NCBI Taxonomy" id="159749"/>
    <lineage>
        <taxon>Eukaryota</taxon>
        <taxon>Sar</taxon>
        <taxon>Stramenopiles</taxon>
        <taxon>Ochrophyta</taxon>
        <taxon>Bacillariophyta</taxon>
        <taxon>Coscinodiscophyceae</taxon>
        <taxon>Thalassiosirophycidae</taxon>
        <taxon>Thalassiosirales</taxon>
        <taxon>Thalassiosiraceae</taxon>
        <taxon>Thalassiosira</taxon>
    </lineage>
</organism>
<comment type="caution">
    <text evidence="1">The sequence shown here is derived from an EMBL/GenBank/DDBJ whole genome shotgun (WGS) entry which is preliminary data.</text>
</comment>
<protein>
    <submittedName>
        <fullName evidence="1">Uncharacterized protein</fullName>
    </submittedName>
</protein>
<feature type="non-terminal residue" evidence="1">
    <location>
        <position position="1"/>
    </location>
</feature>